<accession>A0A6N2CC11</accession>
<proteinExistence type="predicted"/>
<comment type="caution">
    <text evidence="2">The sequence shown here is derived from an EMBL/GenBank/DDBJ whole genome shotgun (WGS) entry which is preliminary data.</text>
</comment>
<organism evidence="2">
    <name type="scientific">Solanum chilense</name>
    <name type="common">Tomato</name>
    <name type="synonym">Lycopersicon chilense</name>
    <dbReference type="NCBI Taxonomy" id="4083"/>
    <lineage>
        <taxon>Eukaryota</taxon>
        <taxon>Viridiplantae</taxon>
        <taxon>Streptophyta</taxon>
        <taxon>Embryophyta</taxon>
        <taxon>Tracheophyta</taxon>
        <taxon>Spermatophyta</taxon>
        <taxon>Magnoliopsida</taxon>
        <taxon>eudicotyledons</taxon>
        <taxon>Gunneridae</taxon>
        <taxon>Pentapetalae</taxon>
        <taxon>asterids</taxon>
        <taxon>lamiids</taxon>
        <taxon>Solanales</taxon>
        <taxon>Solanaceae</taxon>
        <taxon>Solanoideae</taxon>
        <taxon>Solaneae</taxon>
        <taxon>Solanum</taxon>
        <taxon>Solanum subgen. Lycopersicon</taxon>
    </lineage>
</organism>
<feature type="compositionally biased region" description="Basic and acidic residues" evidence="1">
    <location>
        <begin position="55"/>
        <end position="68"/>
    </location>
</feature>
<sequence length="202" mass="23380">MRINGKHKRKNIKNSKNMSTPKLYGDQSPYQCKQPMATINKNKQLQVQQPQQHSQKRDSCKQSTKEKSVQQQAGKKQGTDQGEQSGNIDIGGTSKSKNKPSKQKRDAEKRRQERQQDKDKEQKQGLREETCNRFVMVDDNHGLDIPPLQVQCMTPTTIEQHYKQQQKSQKLPQPVEDEYAVLNSEDDAIEDDHSMDEWDDND</sequence>
<feature type="region of interest" description="Disordered" evidence="1">
    <location>
        <begin position="183"/>
        <end position="202"/>
    </location>
</feature>
<dbReference type="AlphaFoldDB" id="A0A6N2CC11"/>
<dbReference type="EMBL" id="RXGB01000353">
    <property type="protein sequence ID" value="TMX03818.1"/>
    <property type="molecule type" value="Genomic_DNA"/>
</dbReference>
<feature type="compositionally biased region" description="Basic residues" evidence="1">
    <location>
        <begin position="1"/>
        <end position="13"/>
    </location>
</feature>
<protein>
    <submittedName>
        <fullName evidence="2">Uncharacterized protein</fullName>
    </submittedName>
</protein>
<feature type="compositionally biased region" description="Basic and acidic residues" evidence="1">
    <location>
        <begin position="103"/>
        <end position="132"/>
    </location>
</feature>
<evidence type="ECO:0000313" key="2">
    <source>
        <dbReference type="EMBL" id="TMX03818.1"/>
    </source>
</evidence>
<reference evidence="2" key="1">
    <citation type="submission" date="2019-05" db="EMBL/GenBank/DDBJ databases">
        <title>The de novo reference genome and transcriptome assemblies of the wild tomato species Solanum chilense.</title>
        <authorList>
            <person name="Stam R."/>
            <person name="Nosenko T."/>
            <person name="Hoerger A.C."/>
            <person name="Stephan W."/>
            <person name="Seidel M.A."/>
            <person name="Kuhn J.M.M."/>
            <person name="Haberer G."/>
            <person name="Tellier A."/>
        </authorList>
    </citation>
    <scope>NUCLEOTIDE SEQUENCE</scope>
    <source>
        <tissue evidence="2">Mature leaves</tissue>
    </source>
</reference>
<name>A0A6N2CC11_SOLCI</name>
<feature type="non-terminal residue" evidence="2">
    <location>
        <position position="202"/>
    </location>
</feature>
<feature type="region of interest" description="Disordered" evidence="1">
    <location>
        <begin position="1"/>
        <end position="132"/>
    </location>
</feature>
<evidence type="ECO:0000256" key="1">
    <source>
        <dbReference type="SAM" id="MobiDB-lite"/>
    </source>
</evidence>
<feature type="compositionally biased region" description="Low complexity" evidence="1">
    <location>
        <begin position="44"/>
        <end position="53"/>
    </location>
</feature>
<feature type="compositionally biased region" description="Polar residues" evidence="1">
    <location>
        <begin position="69"/>
        <end position="87"/>
    </location>
</feature>
<gene>
    <name evidence="2" type="ORF">EJD97_013747</name>
</gene>